<feature type="transmembrane region" description="Helical" evidence="1">
    <location>
        <begin position="52"/>
        <end position="71"/>
    </location>
</feature>
<keyword evidence="1" id="KW-0472">Membrane</keyword>
<proteinExistence type="predicted"/>
<feature type="transmembrane region" description="Helical" evidence="1">
    <location>
        <begin position="191"/>
        <end position="209"/>
    </location>
</feature>
<protein>
    <submittedName>
        <fullName evidence="2">Cytidylate kinase family protein</fullName>
    </submittedName>
</protein>
<dbReference type="PANTHER" id="PTHR40078">
    <property type="entry name" value="INTEGRAL MEMBRANE PROTEIN-RELATED"/>
    <property type="match status" value="1"/>
</dbReference>
<name>A0A9D2HVU9_9BACE</name>
<dbReference type="SUPFAM" id="SSF52540">
    <property type="entry name" value="P-loop containing nucleoside triphosphate hydrolases"/>
    <property type="match status" value="1"/>
</dbReference>
<feature type="transmembrane region" description="Helical" evidence="1">
    <location>
        <begin position="12"/>
        <end position="32"/>
    </location>
</feature>
<evidence type="ECO:0000256" key="1">
    <source>
        <dbReference type="SAM" id="Phobius"/>
    </source>
</evidence>
<dbReference type="AlphaFoldDB" id="A0A9D2HVU9"/>
<dbReference type="EMBL" id="DWZI01000036">
    <property type="protein sequence ID" value="HJA85905.1"/>
    <property type="molecule type" value="Genomic_DNA"/>
</dbReference>
<dbReference type="PANTHER" id="PTHR40078:SF1">
    <property type="entry name" value="INTEGRAL MEMBRANE PROTEIN"/>
    <property type="match status" value="1"/>
</dbReference>
<dbReference type="Pfam" id="PF19700">
    <property type="entry name" value="DUF6198"/>
    <property type="match status" value="1"/>
</dbReference>
<comment type="caution">
    <text evidence="2">The sequence shown here is derived from an EMBL/GenBank/DDBJ whole genome shotgun (WGS) entry which is preliminary data.</text>
</comment>
<keyword evidence="1" id="KW-1133">Transmembrane helix</keyword>
<keyword evidence="2" id="KW-0808">Transferase</keyword>
<dbReference type="Gene3D" id="3.40.50.300">
    <property type="entry name" value="P-loop containing nucleotide triphosphate hydrolases"/>
    <property type="match status" value="1"/>
</dbReference>
<accession>A0A9D2HVU9</accession>
<keyword evidence="1" id="KW-0812">Transmembrane</keyword>
<dbReference type="InterPro" id="IPR027417">
    <property type="entry name" value="P-loop_NTPase"/>
</dbReference>
<evidence type="ECO:0000313" key="2">
    <source>
        <dbReference type="EMBL" id="HJA85905.1"/>
    </source>
</evidence>
<organism evidence="2 3">
    <name type="scientific">Candidatus Bacteroides avicola</name>
    <dbReference type="NCBI Taxonomy" id="2838468"/>
    <lineage>
        <taxon>Bacteria</taxon>
        <taxon>Pseudomonadati</taxon>
        <taxon>Bacteroidota</taxon>
        <taxon>Bacteroidia</taxon>
        <taxon>Bacteroidales</taxon>
        <taxon>Bacteroidaceae</taxon>
        <taxon>Bacteroides</taxon>
    </lineage>
</organism>
<reference evidence="2" key="2">
    <citation type="submission" date="2021-04" db="EMBL/GenBank/DDBJ databases">
        <authorList>
            <person name="Gilroy R."/>
        </authorList>
    </citation>
    <scope>NUCLEOTIDE SEQUENCE</scope>
    <source>
        <strain evidence="2">ChiHjej12B11-9795</strain>
    </source>
</reference>
<feature type="transmembrane region" description="Helical" evidence="1">
    <location>
        <begin position="116"/>
        <end position="134"/>
    </location>
</feature>
<dbReference type="Pfam" id="PF13189">
    <property type="entry name" value="Cytidylate_kin2"/>
    <property type="match status" value="1"/>
</dbReference>
<feature type="transmembrane region" description="Helical" evidence="1">
    <location>
        <begin position="163"/>
        <end position="185"/>
    </location>
</feature>
<gene>
    <name evidence="2" type="ORF">H9950_06915</name>
</gene>
<sequence>MKNKYIIRRYLLFALALFVNALGIAYITKASLGTSPITSVTYVASMFTPLTMGQWTIVLNLLFVLLELPFMTRKQVKEDLRMYLSQIVITFFFGLCIDLCMYLIQGLVPVSYLSKIGNLLVGCVILALGIALEVKADVAMMAGEYFVRVLAKRFRRDFGYMKLGFDWSLVLLAVLLSFGFMGGLYGVREGTVIAALLVGPIVHFVSPWYRFVDRWISSEQVPSVPSEAGSEQLHTVITIAREFGSGGHLLGEMLSKRLGIRLYDKEFIHLAAQKSGIDEDYIRRNEQSIPSFWLKCILAAGSERSREWSLSPDDVLFVAESNIIRELAAQGPCIIVGRCADYVLQHRPKLISVFCYADPESAGRRCTEEYGIAADRAQAEMTRVNRNRVTHYEYYTGQKWGEPHHYNLMLNTGSLGLQTACDLVAELYQRQENGSGQIE</sequence>
<dbReference type="Proteomes" id="UP000823862">
    <property type="component" value="Unassembled WGS sequence"/>
</dbReference>
<dbReference type="InterPro" id="IPR038750">
    <property type="entry name" value="YczE/YyaS-like"/>
</dbReference>
<dbReference type="GO" id="GO:0016301">
    <property type="term" value="F:kinase activity"/>
    <property type="evidence" value="ECO:0007669"/>
    <property type="project" value="UniProtKB-KW"/>
</dbReference>
<keyword evidence="2" id="KW-0418">Kinase</keyword>
<evidence type="ECO:0000313" key="3">
    <source>
        <dbReference type="Proteomes" id="UP000823862"/>
    </source>
</evidence>
<feature type="transmembrane region" description="Helical" evidence="1">
    <location>
        <begin position="83"/>
        <end position="104"/>
    </location>
</feature>
<reference evidence="2" key="1">
    <citation type="journal article" date="2021" name="PeerJ">
        <title>Extensive microbial diversity within the chicken gut microbiome revealed by metagenomics and culture.</title>
        <authorList>
            <person name="Gilroy R."/>
            <person name="Ravi A."/>
            <person name="Getino M."/>
            <person name="Pursley I."/>
            <person name="Horton D.L."/>
            <person name="Alikhan N.F."/>
            <person name="Baker D."/>
            <person name="Gharbi K."/>
            <person name="Hall N."/>
            <person name="Watson M."/>
            <person name="Adriaenssens E.M."/>
            <person name="Foster-Nyarko E."/>
            <person name="Jarju S."/>
            <person name="Secka A."/>
            <person name="Antonio M."/>
            <person name="Oren A."/>
            <person name="Chaudhuri R.R."/>
            <person name="La Ragione R."/>
            <person name="Hildebrand F."/>
            <person name="Pallen M.J."/>
        </authorList>
    </citation>
    <scope>NUCLEOTIDE SEQUENCE</scope>
    <source>
        <strain evidence="2">ChiHjej12B11-9795</strain>
    </source>
</reference>